<dbReference type="Proteomes" id="UP000000238">
    <property type="component" value="Chromosome"/>
</dbReference>
<dbReference type="HOGENOM" id="CLU_2219422_0_0_6"/>
<reference evidence="2 3" key="1">
    <citation type="journal article" date="2005" name="Nucleic Acids Res.">
        <title>Genomic blueprint of Hahella chejuensis, a marine microbe producing an algicidal agent.</title>
        <authorList>
            <person name="Jeong H."/>
            <person name="Yim J.H."/>
            <person name="Lee C."/>
            <person name="Choi S.-H."/>
            <person name="Park Y.K."/>
            <person name="Yoon S.H."/>
            <person name="Hur C.-G."/>
            <person name="Kang H.-Y."/>
            <person name="Kim D."/>
            <person name="Lee H.H."/>
            <person name="Park K.H."/>
            <person name="Park S.-H."/>
            <person name="Park H.-S."/>
            <person name="Lee H.K."/>
            <person name="Oh T.K."/>
            <person name="Kim J.F."/>
        </authorList>
    </citation>
    <scope>NUCLEOTIDE SEQUENCE [LARGE SCALE GENOMIC DNA]</scope>
    <source>
        <strain evidence="2 3">KCTC 2396</strain>
    </source>
</reference>
<evidence type="ECO:0000313" key="3">
    <source>
        <dbReference type="Proteomes" id="UP000000238"/>
    </source>
</evidence>
<keyword evidence="3" id="KW-1185">Reference proteome</keyword>
<name>Q2SL79_HAHCH</name>
<gene>
    <name evidence="2" type="ordered locus">HCH_01750</name>
</gene>
<dbReference type="RefSeq" id="WP_011395667.1">
    <property type="nucleotide sequence ID" value="NC_007645.1"/>
</dbReference>
<evidence type="ECO:0000256" key="1">
    <source>
        <dbReference type="SAM" id="SignalP"/>
    </source>
</evidence>
<keyword evidence="1" id="KW-0732">Signal</keyword>
<dbReference type="EMBL" id="CP000155">
    <property type="protein sequence ID" value="ABC28595.1"/>
    <property type="molecule type" value="Genomic_DNA"/>
</dbReference>
<proteinExistence type="predicted"/>
<feature type="signal peptide" evidence="1">
    <location>
        <begin position="1"/>
        <end position="23"/>
    </location>
</feature>
<dbReference type="KEGG" id="hch:HCH_01750"/>
<protein>
    <submittedName>
        <fullName evidence="2">Uncharacterized protein</fullName>
    </submittedName>
</protein>
<feature type="chain" id="PRO_5004215827" evidence="1">
    <location>
        <begin position="24"/>
        <end position="106"/>
    </location>
</feature>
<dbReference type="AlphaFoldDB" id="Q2SL79"/>
<sequence length="106" mass="11346">MMLRLFALLLVLNVAGQVSSVDAAEPAQAVWPADQNYTAQGGVSEGGAGDCVRRALVMLANHFLKGAVDVEPQGHRPQTFGQVLSQPQYNFDAIEEGVSVSVSWNF</sequence>
<evidence type="ECO:0000313" key="2">
    <source>
        <dbReference type="EMBL" id="ABC28595.1"/>
    </source>
</evidence>
<dbReference type="OrthoDB" id="9881662at2"/>
<accession>Q2SL79</accession>
<organism evidence="2 3">
    <name type="scientific">Hahella chejuensis (strain KCTC 2396)</name>
    <dbReference type="NCBI Taxonomy" id="349521"/>
    <lineage>
        <taxon>Bacteria</taxon>
        <taxon>Pseudomonadati</taxon>
        <taxon>Pseudomonadota</taxon>
        <taxon>Gammaproteobacteria</taxon>
        <taxon>Oceanospirillales</taxon>
        <taxon>Hahellaceae</taxon>
        <taxon>Hahella</taxon>
    </lineage>
</organism>